<accession>A0A820IZG5</accession>
<name>A0A820IZG5_9BILA</name>
<comment type="caution">
    <text evidence="1">The sequence shown here is derived from an EMBL/GenBank/DDBJ whole genome shotgun (WGS) entry which is preliminary data.</text>
</comment>
<feature type="non-terminal residue" evidence="1">
    <location>
        <position position="1"/>
    </location>
</feature>
<dbReference type="Proteomes" id="UP000663866">
    <property type="component" value="Unassembled WGS sequence"/>
</dbReference>
<reference evidence="1" key="1">
    <citation type="submission" date="2021-02" db="EMBL/GenBank/DDBJ databases">
        <authorList>
            <person name="Nowell W R."/>
        </authorList>
    </citation>
    <scope>NUCLEOTIDE SEQUENCE</scope>
</reference>
<organism evidence="1 2">
    <name type="scientific">Rotaria magnacalcarata</name>
    <dbReference type="NCBI Taxonomy" id="392030"/>
    <lineage>
        <taxon>Eukaryota</taxon>
        <taxon>Metazoa</taxon>
        <taxon>Spiralia</taxon>
        <taxon>Gnathifera</taxon>
        <taxon>Rotifera</taxon>
        <taxon>Eurotatoria</taxon>
        <taxon>Bdelloidea</taxon>
        <taxon>Philodinida</taxon>
        <taxon>Philodinidae</taxon>
        <taxon>Rotaria</taxon>
    </lineage>
</organism>
<gene>
    <name evidence="1" type="ORF">OVN521_LOCUS31922</name>
</gene>
<feature type="non-terminal residue" evidence="1">
    <location>
        <position position="45"/>
    </location>
</feature>
<sequence length="45" mass="4971">AAAGNRPSTLLILIAEGFADYEERNYTNHWVPLHEAAFHNSTACV</sequence>
<keyword evidence="2" id="KW-1185">Reference proteome</keyword>
<dbReference type="AlphaFoldDB" id="A0A820IZG5"/>
<evidence type="ECO:0000313" key="2">
    <source>
        <dbReference type="Proteomes" id="UP000663866"/>
    </source>
</evidence>
<dbReference type="EMBL" id="CAJOBG010019424">
    <property type="protein sequence ID" value="CAF4319184.1"/>
    <property type="molecule type" value="Genomic_DNA"/>
</dbReference>
<protein>
    <submittedName>
        <fullName evidence="1">Uncharacterized protein</fullName>
    </submittedName>
</protein>
<proteinExistence type="predicted"/>
<evidence type="ECO:0000313" key="1">
    <source>
        <dbReference type="EMBL" id="CAF4319184.1"/>
    </source>
</evidence>